<reference evidence="1" key="1">
    <citation type="submission" date="2023-04" db="EMBL/GenBank/DDBJ databases">
        <title>Candida boidinii NBRC 1967.</title>
        <authorList>
            <person name="Ichikawa N."/>
            <person name="Sato H."/>
            <person name="Tonouchi N."/>
        </authorList>
    </citation>
    <scope>NUCLEOTIDE SEQUENCE</scope>
    <source>
        <strain evidence="1">NBRC 1967</strain>
    </source>
</reference>
<protein>
    <submittedName>
        <fullName evidence="1">Unnamed protein product</fullName>
    </submittedName>
</protein>
<organism evidence="1 2">
    <name type="scientific">Candida boidinii</name>
    <name type="common">Yeast</name>
    <dbReference type="NCBI Taxonomy" id="5477"/>
    <lineage>
        <taxon>Eukaryota</taxon>
        <taxon>Fungi</taxon>
        <taxon>Dikarya</taxon>
        <taxon>Ascomycota</taxon>
        <taxon>Saccharomycotina</taxon>
        <taxon>Pichiomycetes</taxon>
        <taxon>Pichiales</taxon>
        <taxon>Pichiaceae</taxon>
        <taxon>Ogataea</taxon>
        <taxon>Ogataea/Candida clade</taxon>
    </lineage>
</organism>
<proteinExistence type="predicted"/>
<dbReference type="EMBL" id="BSXV01000194">
    <property type="protein sequence ID" value="GME88000.1"/>
    <property type="molecule type" value="Genomic_DNA"/>
</dbReference>
<gene>
    <name evidence="1" type="ORF">Cboi01_000066600</name>
</gene>
<name>A0ACB5TI49_CANBO</name>
<comment type="caution">
    <text evidence="1">The sequence shown here is derived from an EMBL/GenBank/DDBJ whole genome shotgun (WGS) entry which is preliminary data.</text>
</comment>
<evidence type="ECO:0000313" key="1">
    <source>
        <dbReference type="EMBL" id="GME88000.1"/>
    </source>
</evidence>
<keyword evidence="2" id="KW-1185">Reference proteome</keyword>
<dbReference type="Proteomes" id="UP001165101">
    <property type="component" value="Unassembled WGS sequence"/>
</dbReference>
<evidence type="ECO:0000313" key="2">
    <source>
        <dbReference type="Proteomes" id="UP001165101"/>
    </source>
</evidence>
<sequence length="596" mass="70209">MAKVKRGSSSSKTPSPKKTKINESVSSKSSKAKTQEIMSLDEIKNYKSKIFESARYYNYISKLIQQQTIILKIYTKHHEEEEEQNDENYVISRGLILIIYQIFEKLIKEEQLKAGKNSNDDKKTIVKWLRSRYTEYKENLLNFISIDKNNDDNLNTIKLDSLEIYMKLIKLESENMGPNKGDLFFANITFKLLINKLIKTGKNNEIIESNSTINNFIILEFYSNYYNKYWDIKFYFLQELNEILLELKENNEENESQLKQQLIFSNILTILKPEQLYDLKFKKIEELIKNQKYFNNNVPIKTITNLNLIKSNFEKIILNLINFKLSIQQFKSILLILHKRIIPFLNNPTKLMDFLTDSYDLGFNINDSSISILALNGLWELMKNYNLEYPNFFNKLYCLLTPDLLHLSYRSRFLRLLDIFMTSSHLTSNIVASFIKKFSRLSLTAPPQGIVAIIPFIYNLLKRHPSCMVLIHSIKDYKLNPELNYSDPFDNDSKDPSMTNASESSLWELETIINHYHPNVSSLAKIFTQPFNKYSYNLEDFLDWNYTKLIDSEINKKFKGELAIEYENWDSLLNANGNTKDNEVEIENCYLKGYQW</sequence>
<accession>A0ACB5TI49</accession>